<comment type="subcellular location">
    <subcellularLocation>
        <location evidence="1">Cell membrane</location>
        <topology evidence="1">Multi-pass membrane protein</topology>
    </subcellularLocation>
</comment>
<dbReference type="PANTHER" id="PTHR30086:SF20">
    <property type="entry name" value="ARGININE EXPORTER PROTEIN ARGO-RELATED"/>
    <property type="match status" value="1"/>
</dbReference>
<accession>A0ABY9QY79</accession>
<evidence type="ECO:0000256" key="2">
    <source>
        <dbReference type="ARBA" id="ARBA00022475"/>
    </source>
</evidence>
<sequence length="229" mass="23632">MSLLSLLLYCVVVTFTPGPTNIVILSIAQGEGTRRALVFSAGAAAAFALMLAASAALNSLLAELLPRAQPVLQLVGGAYMLYLAWKVYGMDVGPDVGDAPAGGTDGDTDGGVARNGDGALSGVRPASRSDRALFVTGFLMQFVNPKVVMFTLTVMPSFVALAQGSRGGVAAGVAAVSVIGWAAFAAWVGFGALLRRFLSAYRRVVNVLMALFLVYCAVAMSGVQQVLAH</sequence>
<evidence type="ECO:0000313" key="8">
    <source>
        <dbReference type="Proteomes" id="UP001180616"/>
    </source>
</evidence>
<keyword evidence="8" id="KW-1185">Reference proteome</keyword>
<feature type="transmembrane region" description="Helical" evidence="6">
    <location>
        <begin position="170"/>
        <end position="193"/>
    </location>
</feature>
<dbReference type="Proteomes" id="UP001180616">
    <property type="component" value="Chromosome"/>
</dbReference>
<keyword evidence="3 6" id="KW-0812">Transmembrane</keyword>
<gene>
    <name evidence="7" type="ORF">KPS_002511</name>
</gene>
<proteinExistence type="predicted"/>
<dbReference type="Pfam" id="PF01810">
    <property type="entry name" value="LysE"/>
    <property type="match status" value="1"/>
</dbReference>
<evidence type="ECO:0000256" key="3">
    <source>
        <dbReference type="ARBA" id="ARBA00022692"/>
    </source>
</evidence>
<dbReference type="EMBL" id="CP133659">
    <property type="protein sequence ID" value="WMW64490.1"/>
    <property type="molecule type" value="Genomic_DNA"/>
</dbReference>
<keyword evidence="5 6" id="KW-0472">Membrane</keyword>
<dbReference type="InterPro" id="IPR001123">
    <property type="entry name" value="LeuE-type"/>
</dbReference>
<evidence type="ECO:0000313" key="7">
    <source>
        <dbReference type="EMBL" id="WMW64490.1"/>
    </source>
</evidence>
<keyword evidence="4 6" id="KW-1133">Transmembrane helix</keyword>
<evidence type="ECO:0000256" key="4">
    <source>
        <dbReference type="ARBA" id="ARBA00022989"/>
    </source>
</evidence>
<keyword evidence="2" id="KW-1003">Cell membrane</keyword>
<evidence type="ECO:0000256" key="5">
    <source>
        <dbReference type="ARBA" id="ARBA00023136"/>
    </source>
</evidence>
<feature type="transmembrane region" description="Helical" evidence="6">
    <location>
        <begin position="36"/>
        <end position="56"/>
    </location>
</feature>
<reference evidence="7" key="1">
    <citation type="submission" date="2023-09" db="EMBL/GenBank/DDBJ databases">
        <authorList>
            <consortium name="CW5 consortium"/>
            <person name="Lu C.-W."/>
        </authorList>
    </citation>
    <scope>NUCLEOTIDE SEQUENCE</scope>
    <source>
        <strain evidence="7">KPS</strain>
    </source>
</reference>
<feature type="transmembrane region" description="Helical" evidence="6">
    <location>
        <begin position="205"/>
        <end position="227"/>
    </location>
</feature>
<evidence type="ECO:0000256" key="6">
    <source>
        <dbReference type="SAM" id="Phobius"/>
    </source>
</evidence>
<evidence type="ECO:0000256" key="1">
    <source>
        <dbReference type="ARBA" id="ARBA00004651"/>
    </source>
</evidence>
<protein>
    <submittedName>
        <fullName evidence="7">LysE family translocator</fullName>
    </submittedName>
</protein>
<dbReference type="RefSeq" id="WP_309540581.1">
    <property type="nucleotide sequence ID" value="NZ_CP133659.1"/>
</dbReference>
<dbReference type="PANTHER" id="PTHR30086">
    <property type="entry name" value="ARGININE EXPORTER PROTEIN ARGO"/>
    <property type="match status" value="1"/>
</dbReference>
<name>A0ABY9QY79_9BACT</name>
<feature type="transmembrane region" description="Helical" evidence="6">
    <location>
        <begin position="6"/>
        <end position="24"/>
    </location>
</feature>
<feature type="transmembrane region" description="Helical" evidence="6">
    <location>
        <begin position="68"/>
        <end position="85"/>
    </location>
</feature>
<organism evidence="7 8">
    <name type="scientific">Nitratidesulfovibrio liaohensis</name>
    <dbReference type="NCBI Taxonomy" id="2604158"/>
    <lineage>
        <taxon>Bacteria</taxon>
        <taxon>Pseudomonadati</taxon>
        <taxon>Thermodesulfobacteriota</taxon>
        <taxon>Desulfovibrionia</taxon>
        <taxon>Desulfovibrionales</taxon>
        <taxon>Desulfovibrionaceae</taxon>
        <taxon>Nitratidesulfovibrio</taxon>
    </lineage>
</organism>